<dbReference type="Pfam" id="PF25967">
    <property type="entry name" value="RND-MFP_C"/>
    <property type="match status" value="1"/>
</dbReference>
<feature type="domain" description="Multidrug resistance protein MdtA-like C-terminal permuted SH3" evidence="7">
    <location>
        <begin position="324"/>
        <end position="383"/>
    </location>
</feature>
<feature type="domain" description="Multidrug resistance protein MdtA-like barrel-sandwich hybrid" evidence="5">
    <location>
        <begin position="85"/>
        <end position="221"/>
    </location>
</feature>
<comment type="similarity">
    <text evidence="2">Belongs to the membrane fusion protein (MFP) (TC 8.A.1) family.</text>
</comment>
<evidence type="ECO:0000313" key="9">
    <source>
        <dbReference type="Proteomes" id="UP001273531"/>
    </source>
</evidence>
<feature type="region of interest" description="Disordered" evidence="3">
    <location>
        <begin position="1"/>
        <end position="22"/>
    </location>
</feature>
<protein>
    <submittedName>
        <fullName evidence="8">Efflux RND transporter periplasmic adaptor subunit</fullName>
    </submittedName>
</protein>
<sequence>MNMITRIDPVTPDQADPSPAPKRPLWQKAAVVALPVALVAGGIGLANRQAPALAAPPPPTVTVAQPLVREVNEWDDYVGRFEASRSVEVRPRVSGQVVGIHFTDGAIVQKGQLLFTLDARPLAAALAEARAGLATAQSDLALARSDLGRAERLVAAEAVSKSDVERLQARVRAANASVAAAQARVRARSLDVEFTQVRAPIAGRISDRKVDAGNLVAAGEGAGGSLLTTINALDPIYFTFDGSEALFLKAKRAAAAGGTESPVEIRLQDEPDYRWKGRLDFTDNGLDPKSGTMRARAVLTNPEMFLTPGMFGNMRLSAGGTSSALMVPDAAVSTDQARKIVMVVGKQGTLEPRQVQVGPVVNGLRVIRTGLTPQDRVVIAGAQLVHQPGVKVQIRQGKVEPLKAAETPVISAPVTGEATFAR</sequence>
<feature type="domain" description="Multidrug resistance protein MdtA-like alpha-helical hairpin" evidence="4">
    <location>
        <begin position="126"/>
        <end position="193"/>
    </location>
</feature>
<dbReference type="Pfam" id="PF25876">
    <property type="entry name" value="HH_MFP_RND"/>
    <property type="match status" value="1"/>
</dbReference>
<dbReference type="InterPro" id="IPR058625">
    <property type="entry name" value="MdtA-like_BSH"/>
</dbReference>
<gene>
    <name evidence="8" type="ORF">RZN05_09145</name>
</gene>
<evidence type="ECO:0000256" key="3">
    <source>
        <dbReference type="SAM" id="MobiDB-lite"/>
    </source>
</evidence>
<dbReference type="PANTHER" id="PTHR30158:SF10">
    <property type="entry name" value="CATION EFFLUX PUMP"/>
    <property type="match status" value="1"/>
</dbReference>
<keyword evidence="9" id="KW-1185">Reference proteome</keyword>
<proteinExistence type="inferred from homology"/>
<dbReference type="Gene3D" id="2.40.30.170">
    <property type="match status" value="1"/>
</dbReference>
<dbReference type="InterPro" id="IPR058627">
    <property type="entry name" value="MdtA-like_C"/>
</dbReference>
<dbReference type="InterPro" id="IPR006143">
    <property type="entry name" value="RND_pump_MFP"/>
</dbReference>
<name>A0ABU3Y6X6_9SPHN</name>
<comment type="caution">
    <text evidence="8">The sequence shown here is derived from an EMBL/GenBank/DDBJ whole genome shotgun (WGS) entry which is preliminary data.</text>
</comment>
<dbReference type="Gene3D" id="2.40.50.100">
    <property type="match status" value="1"/>
</dbReference>
<dbReference type="Gene3D" id="1.10.287.470">
    <property type="entry name" value="Helix hairpin bin"/>
    <property type="match status" value="1"/>
</dbReference>
<dbReference type="RefSeq" id="WP_317226306.1">
    <property type="nucleotide sequence ID" value="NZ_JAWJEJ010000001.1"/>
</dbReference>
<evidence type="ECO:0000259" key="6">
    <source>
        <dbReference type="Pfam" id="PF25944"/>
    </source>
</evidence>
<dbReference type="NCBIfam" id="TIGR01730">
    <property type="entry name" value="RND_mfp"/>
    <property type="match status" value="1"/>
</dbReference>
<dbReference type="InterPro" id="IPR058626">
    <property type="entry name" value="MdtA-like_b-barrel"/>
</dbReference>
<reference evidence="8 9" key="1">
    <citation type="submission" date="2023-10" db="EMBL/GenBank/DDBJ databases">
        <title>Sphingomonas sp. HF-S4 16S ribosomal RNA gene Genome sequencing and assembly.</title>
        <authorList>
            <person name="Lee H."/>
        </authorList>
    </citation>
    <scope>NUCLEOTIDE SEQUENCE [LARGE SCALE GENOMIC DNA]</scope>
    <source>
        <strain evidence="8 9">HF-S4</strain>
    </source>
</reference>
<dbReference type="PANTHER" id="PTHR30158">
    <property type="entry name" value="ACRA/E-RELATED COMPONENT OF DRUG EFFLUX TRANSPORTER"/>
    <property type="match status" value="1"/>
</dbReference>
<evidence type="ECO:0000259" key="4">
    <source>
        <dbReference type="Pfam" id="PF25876"/>
    </source>
</evidence>
<dbReference type="EMBL" id="JAWJEJ010000001">
    <property type="protein sequence ID" value="MDV3457146.1"/>
    <property type="molecule type" value="Genomic_DNA"/>
</dbReference>
<evidence type="ECO:0000313" key="8">
    <source>
        <dbReference type="EMBL" id="MDV3457146.1"/>
    </source>
</evidence>
<organism evidence="8 9">
    <name type="scientific">Sphingomonas agrestis</name>
    <dbReference type="NCBI Taxonomy" id="3080540"/>
    <lineage>
        <taxon>Bacteria</taxon>
        <taxon>Pseudomonadati</taxon>
        <taxon>Pseudomonadota</taxon>
        <taxon>Alphaproteobacteria</taxon>
        <taxon>Sphingomonadales</taxon>
        <taxon>Sphingomonadaceae</taxon>
        <taxon>Sphingomonas</taxon>
    </lineage>
</organism>
<dbReference type="InterPro" id="IPR058624">
    <property type="entry name" value="MdtA-like_HH"/>
</dbReference>
<evidence type="ECO:0000259" key="5">
    <source>
        <dbReference type="Pfam" id="PF25917"/>
    </source>
</evidence>
<evidence type="ECO:0000259" key="7">
    <source>
        <dbReference type="Pfam" id="PF25967"/>
    </source>
</evidence>
<dbReference type="Pfam" id="PF25944">
    <property type="entry name" value="Beta-barrel_RND"/>
    <property type="match status" value="1"/>
</dbReference>
<comment type="subcellular location">
    <subcellularLocation>
        <location evidence="1">Cell envelope</location>
    </subcellularLocation>
</comment>
<dbReference type="Pfam" id="PF25917">
    <property type="entry name" value="BSH_RND"/>
    <property type="match status" value="1"/>
</dbReference>
<dbReference type="Gene3D" id="2.40.420.20">
    <property type="match status" value="1"/>
</dbReference>
<evidence type="ECO:0000256" key="2">
    <source>
        <dbReference type="ARBA" id="ARBA00009477"/>
    </source>
</evidence>
<dbReference type="Proteomes" id="UP001273531">
    <property type="component" value="Unassembled WGS sequence"/>
</dbReference>
<feature type="domain" description="Multidrug resistance protein MdtA-like beta-barrel" evidence="6">
    <location>
        <begin position="235"/>
        <end position="318"/>
    </location>
</feature>
<evidence type="ECO:0000256" key="1">
    <source>
        <dbReference type="ARBA" id="ARBA00004196"/>
    </source>
</evidence>
<accession>A0ABU3Y6X6</accession>
<dbReference type="SUPFAM" id="SSF111369">
    <property type="entry name" value="HlyD-like secretion proteins"/>
    <property type="match status" value="1"/>
</dbReference>